<evidence type="ECO:0000256" key="3">
    <source>
        <dbReference type="ARBA" id="ARBA00022448"/>
    </source>
</evidence>
<evidence type="ECO:0000256" key="6">
    <source>
        <dbReference type="ARBA" id="ARBA00023065"/>
    </source>
</evidence>
<dbReference type="Gene3D" id="1.20.1460.20">
    <property type="match status" value="1"/>
</dbReference>
<comment type="caution">
    <text evidence="10">The sequence shown here is derived from an EMBL/GenBank/DDBJ whole genome shotgun (WGS) entry which is preliminary data.</text>
</comment>
<protein>
    <submittedName>
        <fullName evidence="10">V/A-type H+-transporting ATPase subunit I</fullName>
    </submittedName>
</protein>
<evidence type="ECO:0000313" key="11">
    <source>
        <dbReference type="Proteomes" id="UP001314903"/>
    </source>
</evidence>
<dbReference type="Gene3D" id="3.30.70.2170">
    <property type="match status" value="1"/>
</dbReference>
<evidence type="ECO:0000256" key="5">
    <source>
        <dbReference type="ARBA" id="ARBA00022989"/>
    </source>
</evidence>
<accession>A0ABS4KJ01</accession>
<feature type="transmembrane region" description="Helical" evidence="9">
    <location>
        <begin position="601"/>
        <end position="623"/>
    </location>
</feature>
<dbReference type="PANTHER" id="PTHR11629">
    <property type="entry name" value="VACUOLAR PROTON ATPASES"/>
    <property type="match status" value="1"/>
</dbReference>
<name>A0ABS4KJ01_9FIRM</name>
<feature type="transmembrane region" description="Helical" evidence="9">
    <location>
        <begin position="487"/>
        <end position="504"/>
    </location>
</feature>
<dbReference type="InterPro" id="IPR002490">
    <property type="entry name" value="V-ATPase_116kDa_su"/>
</dbReference>
<feature type="transmembrane region" description="Helical" evidence="9">
    <location>
        <begin position="510"/>
        <end position="528"/>
    </location>
</feature>
<evidence type="ECO:0000256" key="7">
    <source>
        <dbReference type="ARBA" id="ARBA00023136"/>
    </source>
</evidence>
<reference evidence="10 11" key="1">
    <citation type="submission" date="2021-03" db="EMBL/GenBank/DDBJ databases">
        <title>Genomic Encyclopedia of Type Strains, Phase IV (KMG-IV): sequencing the most valuable type-strain genomes for metagenomic binning, comparative biology and taxonomic classification.</title>
        <authorList>
            <person name="Goeker M."/>
        </authorList>
    </citation>
    <scope>NUCLEOTIDE SEQUENCE [LARGE SCALE GENOMIC DNA]</scope>
    <source>
        <strain evidence="10 11">DSM 27512</strain>
    </source>
</reference>
<keyword evidence="11" id="KW-1185">Reference proteome</keyword>
<evidence type="ECO:0000313" key="10">
    <source>
        <dbReference type="EMBL" id="MBP2027760.1"/>
    </source>
</evidence>
<comment type="subcellular location">
    <subcellularLocation>
        <location evidence="1">Membrane</location>
        <topology evidence="1">Multi-pass membrane protein</topology>
    </subcellularLocation>
</comment>
<gene>
    <name evidence="10" type="ORF">J2Z35_001558</name>
</gene>
<feature type="transmembrane region" description="Helical" evidence="9">
    <location>
        <begin position="409"/>
        <end position="428"/>
    </location>
</feature>
<keyword evidence="4 9" id="KW-0812">Transmembrane</keyword>
<keyword evidence="3" id="KW-0813">Transport</keyword>
<evidence type="ECO:0000256" key="1">
    <source>
        <dbReference type="ARBA" id="ARBA00004141"/>
    </source>
</evidence>
<dbReference type="RefSeq" id="WP_209660822.1">
    <property type="nucleotide sequence ID" value="NZ_JAGGLI010000015.1"/>
</dbReference>
<comment type="similarity">
    <text evidence="2">Belongs to the V-ATPase 116 kDa subunit family.</text>
</comment>
<feature type="transmembrane region" description="Helical" evidence="9">
    <location>
        <begin position="448"/>
        <end position="466"/>
    </location>
</feature>
<keyword evidence="6" id="KW-0406">Ion transport</keyword>
<evidence type="ECO:0000256" key="9">
    <source>
        <dbReference type="SAM" id="Phobius"/>
    </source>
</evidence>
<evidence type="ECO:0000256" key="4">
    <source>
        <dbReference type="ARBA" id="ARBA00022692"/>
    </source>
</evidence>
<keyword evidence="7 9" id="KW-0472">Membrane</keyword>
<proteinExistence type="inferred from homology"/>
<evidence type="ECO:0000256" key="2">
    <source>
        <dbReference type="ARBA" id="ARBA00009904"/>
    </source>
</evidence>
<dbReference type="Proteomes" id="UP001314903">
    <property type="component" value="Unassembled WGS sequence"/>
</dbReference>
<dbReference type="PANTHER" id="PTHR11629:SF63">
    <property type="entry name" value="V-TYPE PROTON ATPASE SUBUNIT A"/>
    <property type="match status" value="1"/>
</dbReference>
<feature type="transmembrane region" description="Helical" evidence="9">
    <location>
        <begin position="367"/>
        <end position="397"/>
    </location>
</feature>
<sequence>MAVEKMEMMNLVAPIENIHEILEGVVLTEKVHIQKGQNSGDSNFTLSVLEDALSTLRDMGSLVRYKASKKSLAAQRKDLQEITDTFDIIPDKSKSGYGECSLERAVDILCEMKSKVDPIKEALDETFEEIRRHRDFLESIKYLLGMDIDVSEFSKMKHFNYHIGTLTKERRIKLRNNYENISAVVLHIGSSEDGEAYLIFAPSDLDNESVKILKSLNFKEIKLPVEFKGTPDEVYKEVVEKIKTFNKIKEELEEKLSLLKEDYKHHIDNINRRLDIEEQIESLKDNLAVSRNFFYFSGWIPKSDRKKIKAQIEKLCPMAILSFEESEDIRKEIIPPTKLKNSWLLRPFEMLVNLYGVPNYKEIDPTFFLGLTYLILFGAMFGDVGQGSVIMLGGWLLKEKSTMKVQGELMMRVGISSVIFGFLYGSLFGFETVLPALLIRPIENIDTVLLSSVIFGVILLLMSFGLSIKNAVARRDIEEGLFGRNGLAGLLFYIVLLITVVQLALSRIVIPIYILFLIGAFMLSMILFRNPIASAVLKKTPSYHGGKKEYYIEGSFDLIETLLSLLSNTISFIRIGAFALNHVGLFLAFETMAHLSGNPAASVFIIILGNVIIIALEGLIVFIQGLRLEYYEMFSKYYKGDGVKYEPLKITKT</sequence>
<dbReference type="Pfam" id="PF01496">
    <property type="entry name" value="V_ATPase_I"/>
    <property type="match status" value="2"/>
</dbReference>
<feature type="coiled-coil region" evidence="8">
    <location>
        <begin position="235"/>
        <end position="269"/>
    </location>
</feature>
<organism evidence="10 11">
    <name type="scientific">Acetoanaerobium pronyense</name>
    <dbReference type="NCBI Taxonomy" id="1482736"/>
    <lineage>
        <taxon>Bacteria</taxon>
        <taxon>Bacillati</taxon>
        <taxon>Bacillota</taxon>
        <taxon>Clostridia</taxon>
        <taxon>Peptostreptococcales</taxon>
        <taxon>Filifactoraceae</taxon>
        <taxon>Acetoanaerobium</taxon>
    </lineage>
</organism>
<dbReference type="EMBL" id="JAGGLI010000015">
    <property type="protein sequence ID" value="MBP2027760.1"/>
    <property type="molecule type" value="Genomic_DNA"/>
</dbReference>
<keyword evidence="5 9" id="KW-1133">Transmembrane helix</keyword>
<dbReference type="Gene3D" id="3.30.70.2750">
    <property type="match status" value="1"/>
</dbReference>
<evidence type="ECO:0000256" key="8">
    <source>
        <dbReference type="SAM" id="Coils"/>
    </source>
</evidence>
<keyword evidence="8" id="KW-0175">Coiled coil</keyword>
<feature type="transmembrane region" description="Helical" evidence="9">
    <location>
        <begin position="572"/>
        <end position="589"/>
    </location>
</feature>